<dbReference type="Proteomes" id="UP000009319">
    <property type="component" value="Unassembled WGS sequence"/>
</dbReference>
<feature type="transmembrane region" description="Helical" evidence="1">
    <location>
        <begin position="88"/>
        <end position="107"/>
    </location>
</feature>
<accession>K0PNN6</accession>
<dbReference type="EMBL" id="CANI01000035">
    <property type="protein sequence ID" value="CCM78136.1"/>
    <property type="molecule type" value="Genomic_DNA"/>
</dbReference>
<comment type="caution">
    <text evidence="2">The sequence shown here is derived from an EMBL/GenBank/DDBJ whole genome shotgun (WGS) entry which is preliminary data.</text>
</comment>
<keyword evidence="1" id="KW-0812">Transmembrane</keyword>
<proteinExistence type="predicted"/>
<dbReference type="InterPro" id="IPR009937">
    <property type="entry name" value="Phage_holin_3_6"/>
</dbReference>
<feature type="transmembrane region" description="Helical" evidence="1">
    <location>
        <begin position="43"/>
        <end position="68"/>
    </location>
</feature>
<organism evidence="2 3">
    <name type="scientific">Rhizobium mesoamericanum STM3625</name>
    <dbReference type="NCBI Taxonomy" id="1211777"/>
    <lineage>
        <taxon>Bacteria</taxon>
        <taxon>Pseudomonadati</taxon>
        <taxon>Pseudomonadota</taxon>
        <taxon>Alphaproteobacteria</taxon>
        <taxon>Hyphomicrobiales</taxon>
        <taxon>Rhizobiaceae</taxon>
        <taxon>Rhizobium/Agrobacterium group</taxon>
        <taxon>Rhizobium</taxon>
    </lineage>
</organism>
<evidence type="ECO:0000256" key="1">
    <source>
        <dbReference type="SAM" id="Phobius"/>
    </source>
</evidence>
<dbReference type="HOGENOM" id="CLU_1843526_0_0_5"/>
<protein>
    <submittedName>
        <fullName evidence="2">Putative nutrient deprivation-induced protein</fullName>
    </submittedName>
</protein>
<dbReference type="Pfam" id="PF07332">
    <property type="entry name" value="Phage_holin_3_6"/>
    <property type="match status" value="1"/>
</dbReference>
<reference evidence="2 3" key="1">
    <citation type="journal article" date="2013" name="Genome Announc.">
        <title>Draft Genome Sequence of Rhizobium mesoamericanum STM3625, a Nitrogen-Fixing Symbiont of Mimosa pudica Isolated in French Guiana (South America).</title>
        <authorList>
            <person name="Moulin L."/>
            <person name="Mornico D."/>
            <person name="Melkonian R."/>
            <person name="Klonowska A."/>
        </authorList>
    </citation>
    <scope>NUCLEOTIDE SEQUENCE [LARGE SCALE GENOMIC DNA]</scope>
    <source>
        <strain evidence="2 3">STM3625</strain>
    </source>
</reference>
<dbReference type="AlphaFoldDB" id="K0PNN6"/>
<keyword evidence="1" id="KW-1133">Transmembrane helix</keyword>
<gene>
    <name evidence="2" type="primary">ndiA</name>
    <name evidence="2" type="ORF">BN77_p10091</name>
</gene>
<dbReference type="STRING" id="1211777.BN77_p10091"/>
<name>K0PNN6_9HYPH</name>
<dbReference type="eggNOG" id="ENOG5032ZKH">
    <property type="taxonomic scope" value="Bacteria"/>
</dbReference>
<evidence type="ECO:0000313" key="3">
    <source>
        <dbReference type="Proteomes" id="UP000009319"/>
    </source>
</evidence>
<dbReference type="RefSeq" id="WP_007535624.1">
    <property type="nucleotide sequence ID" value="NZ_HF536773.1"/>
</dbReference>
<keyword evidence="3" id="KW-1185">Reference proteome</keyword>
<sequence>MASFQDQRSITELVTGLLADLSGLFRNELNLAKAEASDKVSHALAGAGTIAAGLVLAVGALGVLLAALVKAVTAFLMARGMSEPNADVLSSVIVGVIVGIIAWAVIARGRAALREESLRLDHTAASLRRDAQIIKEKT</sequence>
<keyword evidence="1" id="KW-0472">Membrane</keyword>
<evidence type="ECO:0000313" key="2">
    <source>
        <dbReference type="EMBL" id="CCM78136.1"/>
    </source>
</evidence>